<proteinExistence type="predicted"/>
<dbReference type="RefSeq" id="WP_292374076.1">
    <property type="nucleotide sequence ID" value="NZ_JBEPLM010000007.1"/>
</dbReference>
<evidence type="ECO:0000313" key="2">
    <source>
        <dbReference type="Proteomes" id="UP001549036"/>
    </source>
</evidence>
<name>A0ABV2HV30_9HYPH</name>
<gene>
    <name evidence="1" type="ORF">ABID26_003862</name>
</gene>
<sequence length="51" mass="5561">MAAEATTKAKAKLAEIELAAKYVAHLMEGLHGGDWRVKIDHRPGFVLMVGK</sequence>
<protein>
    <submittedName>
        <fullName evidence="1">Uncharacterized protein</fullName>
    </submittedName>
</protein>
<dbReference type="EMBL" id="JBEPLM010000007">
    <property type="protein sequence ID" value="MET3594454.1"/>
    <property type="molecule type" value="Genomic_DNA"/>
</dbReference>
<organism evidence="1 2">
    <name type="scientific">Mesorhizobium shonense</name>
    <dbReference type="NCBI Taxonomy" id="1209948"/>
    <lineage>
        <taxon>Bacteria</taxon>
        <taxon>Pseudomonadati</taxon>
        <taxon>Pseudomonadota</taxon>
        <taxon>Alphaproteobacteria</taxon>
        <taxon>Hyphomicrobiales</taxon>
        <taxon>Phyllobacteriaceae</taxon>
        <taxon>Mesorhizobium</taxon>
    </lineage>
</organism>
<dbReference type="Proteomes" id="UP001549036">
    <property type="component" value="Unassembled WGS sequence"/>
</dbReference>
<reference evidence="1 2" key="1">
    <citation type="submission" date="2024-06" db="EMBL/GenBank/DDBJ databases">
        <title>Genomic Encyclopedia of Type Strains, Phase IV (KMG-IV): sequencing the most valuable type-strain genomes for metagenomic binning, comparative biology and taxonomic classification.</title>
        <authorList>
            <person name="Goeker M."/>
        </authorList>
    </citation>
    <scope>NUCLEOTIDE SEQUENCE [LARGE SCALE GENOMIC DNA]</scope>
    <source>
        <strain evidence="1 2">DSM 29846</strain>
    </source>
</reference>
<evidence type="ECO:0000313" key="1">
    <source>
        <dbReference type="EMBL" id="MET3594454.1"/>
    </source>
</evidence>
<accession>A0ABV2HV30</accession>
<comment type="caution">
    <text evidence="1">The sequence shown here is derived from an EMBL/GenBank/DDBJ whole genome shotgun (WGS) entry which is preliminary data.</text>
</comment>
<keyword evidence="2" id="KW-1185">Reference proteome</keyword>